<reference evidence="2" key="1">
    <citation type="journal article" date="2014" name="Agronomy (Basel)">
        <title>A Draft Genome Sequence for Ensete ventricosum, the Drought-Tolerant Tree Against Hunger.</title>
        <authorList>
            <person name="Harrison J."/>
            <person name="Moore K.A."/>
            <person name="Paszkiewicz K."/>
            <person name="Jones T."/>
            <person name="Grant M."/>
            <person name="Ambacheew D."/>
            <person name="Muzemil S."/>
            <person name="Studholme D.J."/>
        </authorList>
    </citation>
    <scope>NUCLEOTIDE SEQUENCE [LARGE SCALE GENOMIC DNA]</scope>
</reference>
<sequence length="79" mass="8082">MASISVPCPKCSVIARNCATKSSPLASFSNLPPSSVSGSAWLSSSKIKDAGVVKESGSQNEVTDSTISTFMAEVSSLVK</sequence>
<protein>
    <submittedName>
        <fullName evidence="1">Uncharacterized protein</fullName>
    </submittedName>
</protein>
<evidence type="ECO:0000313" key="2">
    <source>
        <dbReference type="Proteomes" id="UP000287651"/>
    </source>
</evidence>
<dbReference type="AlphaFoldDB" id="A0A427B189"/>
<organism evidence="1 2">
    <name type="scientific">Ensete ventricosum</name>
    <name type="common">Abyssinian banana</name>
    <name type="synonym">Musa ensete</name>
    <dbReference type="NCBI Taxonomy" id="4639"/>
    <lineage>
        <taxon>Eukaryota</taxon>
        <taxon>Viridiplantae</taxon>
        <taxon>Streptophyta</taxon>
        <taxon>Embryophyta</taxon>
        <taxon>Tracheophyta</taxon>
        <taxon>Spermatophyta</taxon>
        <taxon>Magnoliopsida</taxon>
        <taxon>Liliopsida</taxon>
        <taxon>Zingiberales</taxon>
        <taxon>Musaceae</taxon>
        <taxon>Ensete</taxon>
    </lineage>
</organism>
<comment type="caution">
    <text evidence="1">The sequence shown here is derived from an EMBL/GenBank/DDBJ whole genome shotgun (WGS) entry which is preliminary data.</text>
</comment>
<proteinExistence type="predicted"/>
<evidence type="ECO:0000313" key="1">
    <source>
        <dbReference type="EMBL" id="RRT82292.1"/>
    </source>
</evidence>
<dbReference type="Proteomes" id="UP000287651">
    <property type="component" value="Unassembled WGS sequence"/>
</dbReference>
<dbReference type="EMBL" id="AMZH03000724">
    <property type="protein sequence ID" value="RRT82292.1"/>
    <property type="molecule type" value="Genomic_DNA"/>
</dbReference>
<gene>
    <name evidence="1" type="ORF">B296_00015592</name>
</gene>
<name>A0A427B189_ENSVE</name>
<accession>A0A427B189</accession>